<dbReference type="PANTHER" id="PTHR30146">
    <property type="entry name" value="LACI-RELATED TRANSCRIPTIONAL REPRESSOR"/>
    <property type="match status" value="1"/>
</dbReference>
<dbReference type="PROSITE" id="PS50932">
    <property type="entry name" value="HTH_LACI_2"/>
    <property type="match status" value="1"/>
</dbReference>
<dbReference type="Pfam" id="PF13377">
    <property type="entry name" value="Peripla_BP_3"/>
    <property type="match status" value="1"/>
</dbReference>
<keyword evidence="1" id="KW-0805">Transcription regulation</keyword>
<protein>
    <submittedName>
        <fullName evidence="5">Transcriptional regulator, LacI family</fullName>
    </submittedName>
</protein>
<dbReference type="SUPFAM" id="SSF47413">
    <property type="entry name" value="lambda repressor-like DNA-binding domains"/>
    <property type="match status" value="1"/>
</dbReference>
<dbReference type="InterPro" id="IPR028082">
    <property type="entry name" value="Peripla_BP_I"/>
</dbReference>
<dbReference type="Pfam" id="PF00356">
    <property type="entry name" value="LacI"/>
    <property type="match status" value="1"/>
</dbReference>
<feature type="domain" description="HTH lacI-type" evidence="4">
    <location>
        <begin position="33"/>
        <end position="99"/>
    </location>
</feature>
<organism evidence="5 6">
    <name type="scientific">Bifidobacterium oedipodis</name>
    <dbReference type="NCBI Taxonomy" id="2675322"/>
    <lineage>
        <taxon>Bacteria</taxon>
        <taxon>Bacillati</taxon>
        <taxon>Actinomycetota</taxon>
        <taxon>Actinomycetes</taxon>
        <taxon>Bifidobacteriales</taxon>
        <taxon>Bifidobacteriaceae</taxon>
        <taxon>Bifidobacterium</taxon>
    </lineage>
</organism>
<evidence type="ECO:0000256" key="1">
    <source>
        <dbReference type="ARBA" id="ARBA00023015"/>
    </source>
</evidence>
<dbReference type="CDD" id="cd01392">
    <property type="entry name" value="HTH_LacI"/>
    <property type="match status" value="1"/>
</dbReference>
<evidence type="ECO:0000256" key="3">
    <source>
        <dbReference type="ARBA" id="ARBA00023163"/>
    </source>
</evidence>
<evidence type="ECO:0000313" key="6">
    <source>
        <dbReference type="Proteomes" id="UP000532194"/>
    </source>
</evidence>
<dbReference type="GO" id="GO:0003700">
    <property type="term" value="F:DNA-binding transcription factor activity"/>
    <property type="evidence" value="ECO:0007669"/>
    <property type="project" value="TreeGrafter"/>
</dbReference>
<comment type="caution">
    <text evidence="5">The sequence shown here is derived from an EMBL/GenBank/DDBJ whole genome shotgun (WGS) entry which is preliminary data.</text>
</comment>
<keyword evidence="3" id="KW-0804">Transcription</keyword>
<dbReference type="SMART" id="SM00354">
    <property type="entry name" value="HTH_LACI"/>
    <property type="match status" value="1"/>
</dbReference>
<evidence type="ECO:0000313" key="5">
    <source>
        <dbReference type="EMBL" id="NMM93061.1"/>
    </source>
</evidence>
<dbReference type="Proteomes" id="UP000532194">
    <property type="component" value="Unassembled WGS sequence"/>
</dbReference>
<dbReference type="CDD" id="cd06267">
    <property type="entry name" value="PBP1_LacI_sugar_binding-like"/>
    <property type="match status" value="1"/>
</dbReference>
<reference evidence="5 6" key="1">
    <citation type="submission" date="2020-02" db="EMBL/GenBank/DDBJ databases">
        <title>Characterization of phylogenetic diversity of novel bifidobacterial species isolated in Czech ZOOs.</title>
        <authorList>
            <person name="Lugli G.A."/>
            <person name="Vera N.B."/>
            <person name="Ventura M."/>
        </authorList>
    </citation>
    <scope>NUCLEOTIDE SEQUENCE [LARGE SCALE GENOMIC DNA]</scope>
    <source>
        <strain evidence="5 6">DSM 109957</strain>
    </source>
</reference>
<evidence type="ECO:0000256" key="2">
    <source>
        <dbReference type="ARBA" id="ARBA00023125"/>
    </source>
</evidence>
<dbReference type="InterPro" id="IPR046335">
    <property type="entry name" value="LacI/GalR-like_sensor"/>
</dbReference>
<accession>A0A7Y0HRN5</accession>
<name>A0A7Y0HRN5_9BIFI</name>
<dbReference type="GO" id="GO:0000976">
    <property type="term" value="F:transcription cis-regulatory region binding"/>
    <property type="evidence" value="ECO:0007669"/>
    <property type="project" value="TreeGrafter"/>
</dbReference>
<evidence type="ECO:0000259" key="4">
    <source>
        <dbReference type="PROSITE" id="PS50932"/>
    </source>
</evidence>
<gene>
    <name evidence="5" type="ORF">G1C95_0246</name>
</gene>
<keyword evidence="6" id="KW-1185">Reference proteome</keyword>
<sequence length="378" mass="40858">MGRVALKERRNSQSHRANHIETVARRSTGLKKVTIRDIAKAAGVAPSTVSRAFNSTERLSSDTTRRIYEIAERMGYVLPNADADSAQDRPVASLRRLVGIVVTDLTDPYCAAVTHAVEHECFGHGFSLVVSESRDSLAWERMALDTLLRQCDGVMMLAPRMGGPELREAAGDHPLVLANRNVKGVSNIVVDLSGGVGQAVNLFAVRGYERITYLAGPSQLGDDAARWRQLESSCEEQGLELRRLWPGEPTFEGGRDYVDKYLEDPTGAVIAYNDQMALGFMAALRERGFTIPDDCSVIGFNDDLAARTSMPPLTSVRMSADELGAGLARLLLHRLERPQENGEAASYAAVTSSLVLRGSVGKATNAIRGAGSSAANQS</sequence>
<dbReference type="RefSeq" id="WP_169171119.1">
    <property type="nucleotide sequence ID" value="NZ_JAAIII010000001.1"/>
</dbReference>
<dbReference type="AlphaFoldDB" id="A0A7Y0HRN5"/>
<dbReference type="EMBL" id="JAAIII010000001">
    <property type="protein sequence ID" value="NMM93061.1"/>
    <property type="molecule type" value="Genomic_DNA"/>
</dbReference>
<dbReference type="PANTHER" id="PTHR30146:SF109">
    <property type="entry name" value="HTH-TYPE TRANSCRIPTIONAL REGULATOR GALS"/>
    <property type="match status" value="1"/>
</dbReference>
<dbReference type="InterPro" id="IPR000843">
    <property type="entry name" value="HTH_LacI"/>
</dbReference>
<keyword evidence="2" id="KW-0238">DNA-binding</keyword>
<proteinExistence type="predicted"/>
<dbReference type="Gene3D" id="3.40.50.2300">
    <property type="match status" value="2"/>
</dbReference>
<dbReference type="InterPro" id="IPR010982">
    <property type="entry name" value="Lambda_DNA-bd_dom_sf"/>
</dbReference>
<dbReference type="Gene3D" id="1.10.260.40">
    <property type="entry name" value="lambda repressor-like DNA-binding domains"/>
    <property type="match status" value="1"/>
</dbReference>
<dbReference type="SUPFAM" id="SSF53822">
    <property type="entry name" value="Periplasmic binding protein-like I"/>
    <property type="match status" value="1"/>
</dbReference>